<dbReference type="EMBL" id="SIHI01000001">
    <property type="protein sequence ID" value="TWT58927.1"/>
    <property type="molecule type" value="Genomic_DNA"/>
</dbReference>
<keyword evidence="2" id="KW-1185">Reference proteome</keyword>
<proteinExistence type="predicted"/>
<dbReference type="Proteomes" id="UP000317243">
    <property type="component" value="Unassembled WGS sequence"/>
</dbReference>
<gene>
    <name evidence="1" type="ORF">KOR42_23140</name>
</gene>
<dbReference type="Gene3D" id="3.40.50.450">
    <property type="match status" value="1"/>
</dbReference>
<dbReference type="SUPFAM" id="SSF52309">
    <property type="entry name" value="N-(deoxy)ribosyltransferase-like"/>
    <property type="match status" value="1"/>
</dbReference>
<protein>
    <submittedName>
        <fullName evidence="1">Nucleoside 2-deoxyribosyltransferase</fullName>
    </submittedName>
</protein>
<organism evidence="1 2">
    <name type="scientific">Thalassoglobus neptunius</name>
    <dbReference type="NCBI Taxonomy" id="1938619"/>
    <lineage>
        <taxon>Bacteria</taxon>
        <taxon>Pseudomonadati</taxon>
        <taxon>Planctomycetota</taxon>
        <taxon>Planctomycetia</taxon>
        <taxon>Planctomycetales</taxon>
        <taxon>Planctomycetaceae</taxon>
        <taxon>Thalassoglobus</taxon>
    </lineage>
</organism>
<keyword evidence="1" id="KW-0808">Transferase</keyword>
<comment type="caution">
    <text evidence="1">The sequence shown here is derived from an EMBL/GenBank/DDBJ whole genome shotgun (WGS) entry which is preliminary data.</text>
</comment>
<evidence type="ECO:0000313" key="2">
    <source>
        <dbReference type="Proteomes" id="UP000317243"/>
    </source>
</evidence>
<dbReference type="AlphaFoldDB" id="A0A5C5X731"/>
<evidence type="ECO:0000313" key="1">
    <source>
        <dbReference type="EMBL" id="TWT58927.1"/>
    </source>
</evidence>
<dbReference type="OrthoDB" id="2059845at2"/>
<dbReference type="InterPro" id="IPR007710">
    <property type="entry name" value="Nucleoside_deoxyribTrfase"/>
</dbReference>
<accession>A0A5C5X731</accession>
<dbReference type="RefSeq" id="WP_146509652.1">
    <property type="nucleotide sequence ID" value="NZ_SIHI01000001.1"/>
</dbReference>
<name>A0A5C5X731_9PLAN</name>
<dbReference type="Pfam" id="PF05014">
    <property type="entry name" value="Nuc_deoxyrib_tr"/>
    <property type="match status" value="1"/>
</dbReference>
<sequence length="161" mass="18015">MYDSVYLAARYSRRLELCEYRTALEANGIKVTSRWLNGFHQIGDDGTPINEEGEALVEEGDNGSRTEQSARLRLHFANEDVADVRSCNVLIAFTEPPRSSASRGGRHVELGMALGMGKPVIVVGHRENIFCWLDCVKFVESFEDALVELNRLQPQKSFVAP</sequence>
<dbReference type="GO" id="GO:0016740">
    <property type="term" value="F:transferase activity"/>
    <property type="evidence" value="ECO:0007669"/>
    <property type="project" value="UniProtKB-KW"/>
</dbReference>
<reference evidence="1 2" key="1">
    <citation type="submission" date="2019-02" db="EMBL/GenBank/DDBJ databases">
        <title>Deep-cultivation of Planctomycetes and their phenomic and genomic characterization uncovers novel biology.</title>
        <authorList>
            <person name="Wiegand S."/>
            <person name="Jogler M."/>
            <person name="Boedeker C."/>
            <person name="Pinto D."/>
            <person name="Vollmers J."/>
            <person name="Rivas-Marin E."/>
            <person name="Kohn T."/>
            <person name="Peeters S.H."/>
            <person name="Heuer A."/>
            <person name="Rast P."/>
            <person name="Oberbeckmann S."/>
            <person name="Bunk B."/>
            <person name="Jeske O."/>
            <person name="Meyerdierks A."/>
            <person name="Storesund J.E."/>
            <person name="Kallscheuer N."/>
            <person name="Luecker S."/>
            <person name="Lage O.M."/>
            <person name="Pohl T."/>
            <person name="Merkel B.J."/>
            <person name="Hornburger P."/>
            <person name="Mueller R.-W."/>
            <person name="Bruemmer F."/>
            <person name="Labrenz M."/>
            <person name="Spormann A.M."/>
            <person name="Op Den Camp H."/>
            <person name="Overmann J."/>
            <person name="Amann R."/>
            <person name="Jetten M.S.M."/>
            <person name="Mascher T."/>
            <person name="Medema M.H."/>
            <person name="Devos D.P."/>
            <person name="Kaster A.-K."/>
            <person name="Ovreas L."/>
            <person name="Rohde M."/>
            <person name="Galperin M.Y."/>
            <person name="Jogler C."/>
        </authorList>
    </citation>
    <scope>NUCLEOTIDE SEQUENCE [LARGE SCALE GENOMIC DNA]</scope>
    <source>
        <strain evidence="1 2">KOR42</strain>
    </source>
</reference>